<evidence type="ECO:0000256" key="4">
    <source>
        <dbReference type="ARBA" id="ARBA00022833"/>
    </source>
</evidence>
<reference evidence="7" key="1">
    <citation type="submission" date="2020-11" db="EMBL/GenBank/DDBJ databases">
        <title>Novosphingobium aureum sp. nov., a marine bacterium isolated from sediment of a salt flat.</title>
        <authorList>
            <person name="Yoo Y."/>
            <person name="Kim J.-J."/>
        </authorList>
    </citation>
    <scope>NUCLEOTIDE SEQUENCE</scope>
    <source>
        <strain evidence="7">YJ-S2-02</strain>
    </source>
</reference>
<proteinExistence type="inferred from homology"/>
<dbReference type="Gene3D" id="3.40.830.10">
    <property type="entry name" value="LigB-like"/>
    <property type="match status" value="1"/>
</dbReference>
<dbReference type="SUPFAM" id="SSF53213">
    <property type="entry name" value="LigB-like"/>
    <property type="match status" value="1"/>
</dbReference>
<dbReference type="NCBIfam" id="NF007914">
    <property type="entry name" value="PRK10628.1"/>
    <property type="match status" value="1"/>
</dbReference>
<evidence type="ECO:0000313" key="7">
    <source>
        <dbReference type="EMBL" id="MBH0113133.1"/>
    </source>
</evidence>
<sequence length="272" mass="29415">MTQTMPSLFIGHGSPMTMITDNPERRFLEALGPRLPRPEAILTVTAHWETNGATHVSSGARPRTIHDFRGFPQELYDMQYPASGAPDLLDRIDALSGDLPVTRDASWGFDHGVWGVLRPLFPEADIPVVAMSVNHALSAEAHLELAARLAPLRREGVMIVGSGNVVHNLRLYHATHGTRPDWASEFQQRVTRAVIADDRAALTRFAPGDQAAAKAINSAEHYLPLLYALGAKLEGDEVGVFNDTLDGALTMTSYLFGDTAPLHALGEPAGAA</sequence>
<dbReference type="EC" id="1.13.11.29" evidence="7"/>
<accession>A0A931HCU6</accession>
<dbReference type="PIRSF" id="PIRSF006157">
    <property type="entry name" value="Doxgns_DODA"/>
    <property type="match status" value="1"/>
</dbReference>
<comment type="caution">
    <text evidence="7">The sequence shown here is derived from an EMBL/GenBank/DDBJ whole genome shotgun (WGS) entry which is preliminary data.</text>
</comment>
<dbReference type="InterPro" id="IPR014436">
    <property type="entry name" value="Extradiol_dOase_DODA"/>
</dbReference>
<evidence type="ECO:0000313" key="8">
    <source>
        <dbReference type="Proteomes" id="UP000617634"/>
    </source>
</evidence>
<dbReference type="Proteomes" id="UP000617634">
    <property type="component" value="Unassembled WGS sequence"/>
</dbReference>
<keyword evidence="7" id="KW-0223">Dioxygenase</keyword>
<keyword evidence="8" id="KW-1185">Reference proteome</keyword>
<evidence type="ECO:0000256" key="5">
    <source>
        <dbReference type="ARBA" id="ARBA00023002"/>
    </source>
</evidence>
<dbReference type="AlphaFoldDB" id="A0A931HCU6"/>
<organism evidence="7 8">
    <name type="scientific">Novosphingobium aureum</name>
    <dbReference type="NCBI Taxonomy" id="2792964"/>
    <lineage>
        <taxon>Bacteria</taxon>
        <taxon>Pseudomonadati</taxon>
        <taxon>Pseudomonadota</taxon>
        <taxon>Alphaproteobacteria</taxon>
        <taxon>Sphingomonadales</taxon>
        <taxon>Sphingomonadaceae</taxon>
        <taxon>Novosphingobium</taxon>
    </lineage>
</organism>
<comment type="similarity">
    <text evidence="2">Belongs to the DODA-type extradiol aromatic ring-opening dioxygenase family.</text>
</comment>
<evidence type="ECO:0000256" key="1">
    <source>
        <dbReference type="ARBA" id="ARBA00001947"/>
    </source>
</evidence>
<evidence type="ECO:0000256" key="3">
    <source>
        <dbReference type="ARBA" id="ARBA00022723"/>
    </source>
</evidence>
<dbReference type="InterPro" id="IPR004183">
    <property type="entry name" value="Xdiol_dOase_suB"/>
</dbReference>
<dbReference type="GO" id="GO:0008270">
    <property type="term" value="F:zinc ion binding"/>
    <property type="evidence" value="ECO:0007669"/>
    <property type="project" value="InterPro"/>
</dbReference>
<dbReference type="CDD" id="cd07363">
    <property type="entry name" value="45_DOPA_Dioxygenase"/>
    <property type="match status" value="1"/>
</dbReference>
<dbReference type="RefSeq" id="WP_197163143.1">
    <property type="nucleotide sequence ID" value="NZ_JADZGI010000001.1"/>
</dbReference>
<dbReference type="GO" id="GO:0050297">
    <property type="term" value="F:stizolobate synthase activity"/>
    <property type="evidence" value="ECO:0007669"/>
    <property type="project" value="UniProtKB-EC"/>
</dbReference>
<protein>
    <submittedName>
        <fullName evidence="7">4,5-DOPA dioxygenase extradiol</fullName>
        <ecNumber evidence="7">1.13.11.29</ecNumber>
    </submittedName>
</protein>
<evidence type="ECO:0000259" key="6">
    <source>
        <dbReference type="Pfam" id="PF02900"/>
    </source>
</evidence>
<feature type="domain" description="Extradiol ring-cleavage dioxygenase class III enzyme subunit B" evidence="6">
    <location>
        <begin position="8"/>
        <end position="232"/>
    </location>
</feature>
<dbReference type="PANTHER" id="PTHR30096">
    <property type="entry name" value="4,5-DOPA DIOXYGENASE EXTRADIOL-LIKE PROTEIN"/>
    <property type="match status" value="1"/>
</dbReference>
<comment type="cofactor">
    <cofactor evidence="1">
        <name>Zn(2+)</name>
        <dbReference type="ChEBI" id="CHEBI:29105"/>
    </cofactor>
</comment>
<evidence type="ECO:0000256" key="2">
    <source>
        <dbReference type="ARBA" id="ARBA00007581"/>
    </source>
</evidence>
<name>A0A931HCU6_9SPHN</name>
<keyword evidence="5 7" id="KW-0560">Oxidoreductase</keyword>
<dbReference type="GO" id="GO:0008198">
    <property type="term" value="F:ferrous iron binding"/>
    <property type="evidence" value="ECO:0007669"/>
    <property type="project" value="InterPro"/>
</dbReference>
<gene>
    <name evidence="7" type="primary">ygiD</name>
    <name evidence="7" type="ORF">I5E68_09265</name>
</gene>
<keyword evidence="3" id="KW-0479">Metal-binding</keyword>
<keyword evidence="4" id="KW-0862">Zinc</keyword>
<dbReference type="PANTHER" id="PTHR30096:SF0">
    <property type="entry name" value="4,5-DOPA DIOXYGENASE EXTRADIOL-LIKE PROTEIN"/>
    <property type="match status" value="1"/>
</dbReference>
<dbReference type="EMBL" id="JADZGI010000001">
    <property type="protein sequence ID" value="MBH0113133.1"/>
    <property type="molecule type" value="Genomic_DNA"/>
</dbReference>
<dbReference type="Pfam" id="PF02900">
    <property type="entry name" value="LigB"/>
    <property type="match status" value="1"/>
</dbReference>